<keyword evidence="12" id="KW-1185">Reference proteome</keyword>
<dbReference type="Pfam" id="PF12390">
    <property type="entry name" value="Se-cys_synth_N"/>
    <property type="match status" value="1"/>
</dbReference>
<dbReference type="GO" id="GO:0001514">
    <property type="term" value="P:selenocysteine incorporation"/>
    <property type="evidence" value="ECO:0007669"/>
    <property type="project" value="UniProtKB-UniRule"/>
</dbReference>
<organism evidence="11 12">
    <name type="scientific">Ktedonospora formicarum</name>
    <dbReference type="NCBI Taxonomy" id="2778364"/>
    <lineage>
        <taxon>Bacteria</taxon>
        <taxon>Bacillati</taxon>
        <taxon>Chloroflexota</taxon>
        <taxon>Ktedonobacteria</taxon>
        <taxon>Ktedonobacterales</taxon>
        <taxon>Ktedonobacteraceae</taxon>
        <taxon>Ktedonospora</taxon>
    </lineage>
</organism>
<evidence type="ECO:0000256" key="1">
    <source>
        <dbReference type="ARBA" id="ARBA00001933"/>
    </source>
</evidence>
<comment type="subcellular location">
    <subcellularLocation>
        <location evidence="8">Cytoplasm</location>
    </subcellularLocation>
</comment>
<dbReference type="InterPro" id="IPR015421">
    <property type="entry name" value="PyrdxlP-dep_Trfase_major"/>
</dbReference>
<dbReference type="GO" id="GO:0005737">
    <property type="term" value="C:cytoplasm"/>
    <property type="evidence" value="ECO:0007669"/>
    <property type="project" value="UniProtKB-SubCell"/>
</dbReference>
<dbReference type="UniPathway" id="UPA00906">
    <property type="reaction ID" value="UER00896"/>
</dbReference>
<evidence type="ECO:0000256" key="7">
    <source>
        <dbReference type="ARBA" id="ARBA00044507"/>
    </source>
</evidence>
<sequence length="462" mass="50880">MPIDQNQLRLLPSVEELLLTPTGQKLIEHYSRPLTVRAFREALTLGRQEILKGTPCPPRDFFLEGATRKLEEQDLPHLRPLINATGVIINTNLGRAPLSATALEAVARVAHGYSNLEYDLTAGERGSRHDHVSALLCEITGAEGALITNNNAAAVLLALSTLAQGREVIISRGQLVEIGGGFRIPDVMRQSGCKLIEVGTTNRTRARDYANAITTETALLLTVHPSNFLITGFTESTSEQELVALGQKYSLPVMHDLGSGCLLNSEHYGLAHEPMPQESIQAGVDVVCFSGDKLLGGPQAGILVGKANIIKQLAQHPLMRAVRVDKMVLTALEATLQHYRRGEAERHIPVWRMISARSEALGRRVDRWIEQLRDRGITTRRRIGQSTVGGGSLPTETLPTILLALEAHDSQKPLAELARHLRMRPVPVITRISRDTLLFDPRTMLEEQDAEFVQALIESYYT</sequence>
<dbReference type="Gene3D" id="3.40.640.10">
    <property type="entry name" value="Type I PLP-dependent aspartate aminotransferase-like (Major domain)"/>
    <property type="match status" value="1"/>
</dbReference>
<evidence type="ECO:0000256" key="9">
    <source>
        <dbReference type="PIRSR" id="PIRSR618319-50"/>
    </source>
</evidence>
<evidence type="ECO:0000313" key="11">
    <source>
        <dbReference type="EMBL" id="GHO44200.1"/>
    </source>
</evidence>
<dbReference type="HAMAP" id="MF_00423">
    <property type="entry name" value="SelA"/>
    <property type="match status" value="1"/>
</dbReference>
<evidence type="ECO:0000256" key="4">
    <source>
        <dbReference type="ARBA" id="ARBA00022898"/>
    </source>
</evidence>
<dbReference type="InterPro" id="IPR004534">
    <property type="entry name" value="SelA_trans"/>
</dbReference>
<dbReference type="PANTHER" id="PTHR32328:SF0">
    <property type="entry name" value="L-SERYL-TRNA(SEC) SELENIUM TRANSFERASE"/>
    <property type="match status" value="1"/>
</dbReference>
<dbReference type="EMBL" id="BNJF01000001">
    <property type="protein sequence ID" value="GHO44200.1"/>
    <property type="molecule type" value="Genomic_DNA"/>
</dbReference>
<dbReference type="EC" id="2.9.1.1" evidence="8"/>
<protein>
    <recommendedName>
        <fullName evidence="8">L-seryl-tRNA(Sec) selenium transferase</fullName>
        <ecNumber evidence="8">2.9.1.1</ecNumber>
    </recommendedName>
    <alternativeName>
        <fullName evidence="8">Selenocysteine synthase</fullName>
        <shortName evidence="8">Sec synthase</shortName>
    </alternativeName>
    <alternativeName>
        <fullName evidence="8">Selenocysteinyl-tRNA(Sec) synthase</fullName>
    </alternativeName>
</protein>
<accession>A0A8J3MQQ2</accession>
<dbReference type="Gene3D" id="3.90.1150.180">
    <property type="match status" value="1"/>
</dbReference>
<evidence type="ECO:0000256" key="2">
    <source>
        <dbReference type="ARBA" id="ARBA00022490"/>
    </source>
</evidence>
<dbReference type="SUPFAM" id="SSF53383">
    <property type="entry name" value="PLP-dependent transferases"/>
    <property type="match status" value="1"/>
</dbReference>
<proteinExistence type="inferred from homology"/>
<evidence type="ECO:0000256" key="5">
    <source>
        <dbReference type="ARBA" id="ARBA00022917"/>
    </source>
</evidence>
<dbReference type="Proteomes" id="UP000612362">
    <property type="component" value="Unassembled WGS sequence"/>
</dbReference>
<keyword evidence="2 8" id="KW-0963">Cytoplasm</keyword>
<evidence type="ECO:0000256" key="6">
    <source>
        <dbReference type="ARBA" id="ARBA00023266"/>
    </source>
</evidence>
<comment type="caution">
    <text evidence="11">The sequence shown here is derived from an EMBL/GenBank/DDBJ whole genome shotgun (WGS) entry which is preliminary data.</text>
</comment>
<dbReference type="AlphaFoldDB" id="A0A8J3MQQ2"/>
<dbReference type="GO" id="GO:0004125">
    <property type="term" value="F:L-seryl-tRNA(Sec) selenium transferase activity"/>
    <property type="evidence" value="ECO:0007669"/>
    <property type="project" value="UniProtKB-UniRule"/>
</dbReference>
<dbReference type="RefSeq" id="WP_220193613.1">
    <property type="nucleotide sequence ID" value="NZ_BNJF01000001.1"/>
</dbReference>
<dbReference type="GO" id="GO:0001717">
    <property type="term" value="P:conversion of seryl-tRNAsec to selenocys-tRNAsec"/>
    <property type="evidence" value="ECO:0007669"/>
    <property type="project" value="UniProtKB-UniRule"/>
</dbReference>
<evidence type="ECO:0000259" key="10">
    <source>
        <dbReference type="Pfam" id="PF12390"/>
    </source>
</evidence>
<reference evidence="11" key="1">
    <citation type="submission" date="2020-10" db="EMBL/GenBank/DDBJ databases">
        <title>Taxonomic study of unclassified bacteria belonging to the class Ktedonobacteria.</title>
        <authorList>
            <person name="Yabe S."/>
            <person name="Wang C.M."/>
            <person name="Zheng Y."/>
            <person name="Sakai Y."/>
            <person name="Cavaletti L."/>
            <person name="Monciardini P."/>
            <person name="Donadio S."/>
        </authorList>
    </citation>
    <scope>NUCLEOTIDE SEQUENCE</scope>
    <source>
        <strain evidence="11">SOSP1-1</strain>
    </source>
</reference>
<comment type="cofactor">
    <cofactor evidence="1 8 9">
        <name>pyridoxal 5'-phosphate</name>
        <dbReference type="ChEBI" id="CHEBI:597326"/>
    </cofactor>
</comment>
<evidence type="ECO:0000313" key="12">
    <source>
        <dbReference type="Proteomes" id="UP000612362"/>
    </source>
</evidence>
<comment type="catalytic activity">
    <reaction evidence="8">
        <text>L-seryl-tRNA(Sec) + selenophosphate + H(+) = L-selenocysteinyl-tRNA(Sec) + phosphate</text>
        <dbReference type="Rhea" id="RHEA:22728"/>
        <dbReference type="Rhea" id="RHEA-COMP:9742"/>
        <dbReference type="Rhea" id="RHEA-COMP:9743"/>
        <dbReference type="ChEBI" id="CHEBI:15378"/>
        <dbReference type="ChEBI" id="CHEBI:16144"/>
        <dbReference type="ChEBI" id="CHEBI:43474"/>
        <dbReference type="ChEBI" id="CHEBI:78533"/>
        <dbReference type="ChEBI" id="CHEBI:78573"/>
        <dbReference type="EC" id="2.9.1.1"/>
    </reaction>
</comment>
<keyword evidence="6 8" id="KW-0711">Selenium</keyword>
<evidence type="ECO:0000256" key="3">
    <source>
        <dbReference type="ARBA" id="ARBA00022679"/>
    </source>
</evidence>
<dbReference type="InterPro" id="IPR025862">
    <property type="entry name" value="SelA_trans_N_dom"/>
</dbReference>
<dbReference type="Pfam" id="PF03841">
    <property type="entry name" value="SelA"/>
    <property type="match status" value="1"/>
</dbReference>
<comment type="similarity">
    <text evidence="7 8">Belongs to the SelA family.</text>
</comment>
<comment type="pathway">
    <text evidence="8">Aminoacyl-tRNA biosynthesis; selenocysteinyl-tRNA(Sec) biosynthesis; selenocysteinyl-tRNA(Sec) from L-seryl-tRNA(Sec) (bacterial route): step 1/1.</text>
</comment>
<dbReference type="InterPro" id="IPR018319">
    <property type="entry name" value="SelA-like"/>
</dbReference>
<feature type="domain" description="L-seryl-tRNA selenium transferase N-terminal" evidence="10">
    <location>
        <begin position="8"/>
        <end position="44"/>
    </location>
</feature>
<name>A0A8J3MQQ2_9CHLR</name>
<dbReference type="InterPro" id="IPR015424">
    <property type="entry name" value="PyrdxlP-dep_Trfase"/>
</dbReference>
<dbReference type="NCBIfam" id="TIGR00474">
    <property type="entry name" value="selA"/>
    <property type="match status" value="1"/>
</dbReference>
<dbReference type="PANTHER" id="PTHR32328">
    <property type="entry name" value="L-SERYL-TRNA(SEC) SELENIUM TRANSFERASE"/>
    <property type="match status" value="1"/>
</dbReference>
<feature type="modified residue" description="N6-(pyridoxal phosphate)lysine" evidence="8 9">
    <location>
        <position position="293"/>
    </location>
</feature>
<evidence type="ECO:0000256" key="8">
    <source>
        <dbReference type="HAMAP-Rule" id="MF_00423"/>
    </source>
</evidence>
<keyword evidence="3 8" id="KW-0808">Transferase</keyword>
<gene>
    <name evidence="8 11" type="primary">selA</name>
    <name evidence="11" type="ORF">KSX_23630</name>
</gene>
<keyword evidence="4 8" id="KW-0663">Pyridoxal phosphate</keyword>
<keyword evidence="5 8" id="KW-0648">Protein biosynthesis</keyword>
<comment type="function">
    <text evidence="8">Converts seryl-tRNA(Sec) to selenocysteinyl-tRNA(Sec) required for selenoprotein biosynthesis.</text>
</comment>